<evidence type="ECO:0000313" key="2">
    <source>
        <dbReference type="EMBL" id="GLT22982.1"/>
    </source>
</evidence>
<dbReference type="Pfam" id="PF13676">
    <property type="entry name" value="TIR_2"/>
    <property type="match status" value="1"/>
</dbReference>
<sequence length="529" mass="59474">MALKVYVSYAWKAEEDSGVVAALETALAGQGVELVRDVRRVGYGESIRAFMDEIGAADQVVLVLSEAYFRSPYCLYELRAVAEHRDFRRRVHPIVLAGCDLHDPLWWVTIVRYWEGKVGELKVALTEIDRLNIGPLNQRLDEYADFRRLVAGHMATLADMNALTEKVHRVTDFAALVARLQSCSEAAALPKPAVQHPEPSQPVLPLVVELPTLDVPTPCWAEKVEHDGRGAFISVDWLGVRHRLEWDARSKLWWGTKDVGVDQNGLFGYADLGGVRQRFRWIPPGEFWMGSPAEEEGRFASEGPRHRVRLTEGFWLADTACSQSVWQAVVGNNPSYFRGDPQNPVERVSWDDVQGFLREVEKRLPGVKANLPTEAEWEYACRAGSETAFSWGDGIAPEQANYDARASYAQGPTGDWRQKTLPVKSYAPNAWGLYQMHGNVWEWCADGWREYDGAPQVDPRGAEGGEAWASRAIRGGAWLCDPQWLRVAHQDGRSRRVCLRVLGFRFSLKSTGVEGEDKRLPETVTTRDV</sequence>
<dbReference type="InterPro" id="IPR016187">
    <property type="entry name" value="CTDL_fold"/>
</dbReference>
<dbReference type="Gene3D" id="3.90.1580.10">
    <property type="entry name" value="paralog of FGE (formylglycine-generating enzyme)"/>
    <property type="match status" value="1"/>
</dbReference>
<dbReference type="RefSeq" id="WP_284188242.1">
    <property type="nucleotide sequence ID" value="NZ_BSPX01000036.1"/>
</dbReference>
<dbReference type="SMART" id="SM00255">
    <property type="entry name" value="TIR"/>
    <property type="match status" value="1"/>
</dbReference>
<dbReference type="PROSITE" id="PS50104">
    <property type="entry name" value="TIR"/>
    <property type="match status" value="1"/>
</dbReference>
<name>A0ABQ6FCN2_9RHOO</name>
<dbReference type="InterPro" id="IPR000157">
    <property type="entry name" value="TIR_dom"/>
</dbReference>
<dbReference type="Pfam" id="PF03781">
    <property type="entry name" value="FGE-sulfatase"/>
    <property type="match status" value="1"/>
</dbReference>
<gene>
    <name evidence="2" type="ORF">GCM10007933_24430</name>
</gene>
<dbReference type="InterPro" id="IPR042095">
    <property type="entry name" value="SUMF_sf"/>
</dbReference>
<dbReference type="InterPro" id="IPR005532">
    <property type="entry name" value="SUMF_dom"/>
</dbReference>
<dbReference type="EMBL" id="BSPX01000036">
    <property type="protein sequence ID" value="GLT22982.1"/>
    <property type="molecule type" value="Genomic_DNA"/>
</dbReference>
<keyword evidence="3" id="KW-1185">Reference proteome</keyword>
<dbReference type="PANTHER" id="PTHR23150:SF19">
    <property type="entry name" value="FORMYLGLYCINE-GENERATING ENZYME"/>
    <property type="match status" value="1"/>
</dbReference>
<reference evidence="3" key="1">
    <citation type="journal article" date="2019" name="Int. J. Syst. Evol. Microbiol.">
        <title>The Global Catalogue of Microorganisms (GCM) 10K type strain sequencing project: providing services to taxonomists for standard genome sequencing and annotation.</title>
        <authorList>
            <consortium name="The Broad Institute Genomics Platform"/>
            <consortium name="The Broad Institute Genome Sequencing Center for Infectious Disease"/>
            <person name="Wu L."/>
            <person name="Ma J."/>
        </authorList>
    </citation>
    <scope>NUCLEOTIDE SEQUENCE [LARGE SCALE GENOMIC DNA]</scope>
    <source>
        <strain evidence="3">NBRC 102407</strain>
    </source>
</reference>
<dbReference type="PANTHER" id="PTHR23150">
    <property type="entry name" value="SULFATASE MODIFYING FACTOR 1, 2"/>
    <property type="match status" value="1"/>
</dbReference>
<evidence type="ECO:0000259" key="1">
    <source>
        <dbReference type="PROSITE" id="PS50104"/>
    </source>
</evidence>
<evidence type="ECO:0000313" key="3">
    <source>
        <dbReference type="Proteomes" id="UP001157167"/>
    </source>
</evidence>
<dbReference type="InterPro" id="IPR035897">
    <property type="entry name" value="Toll_tir_struct_dom_sf"/>
</dbReference>
<comment type="caution">
    <text evidence="2">The sequence shown here is derived from an EMBL/GenBank/DDBJ whole genome shotgun (WGS) entry which is preliminary data.</text>
</comment>
<feature type="domain" description="TIR" evidence="1">
    <location>
        <begin position="1"/>
        <end position="125"/>
    </location>
</feature>
<organism evidence="2 3">
    <name type="scientific">Zoogloea oryzae</name>
    <dbReference type="NCBI Taxonomy" id="310767"/>
    <lineage>
        <taxon>Bacteria</taxon>
        <taxon>Pseudomonadati</taxon>
        <taxon>Pseudomonadota</taxon>
        <taxon>Betaproteobacteria</taxon>
        <taxon>Rhodocyclales</taxon>
        <taxon>Zoogloeaceae</taxon>
        <taxon>Zoogloea</taxon>
    </lineage>
</organism>
<dbReference type="InterPro" id="IPR051043">
    <property type="entry name" value="Sulfatase_Mod_Factor_Kinase"/>
</dbReference>
<dbReference type="SUPFAM" id="SSF52200">
    <property type="entry name" value="Toll/Interleukin receptor TIR domain"/>
    <property type="match status" value="1"/>
</dbReference>
<accession>A0ABQ6FCN2</accession>
<protein>
    <recommendedName>
        <fullName evidence="1">TIR domain-containing protein</fullName>
    </recommendedName>
</protein>
<proteinExistence type="predicted"/>
<dbReference type="Proteomes" id="UP001157167">
    <property type="component" value="Unassembled WGS sequence"/>
</dbReference>
<dbReference type="SUPFAM" id="SSF56436">
    <property type="entry name" value="C-type lectin-like"/>
    <property type="match status" value="1"/>
</dbReference>
<dbReference type="Gene3D" id="3.40.50.10140">
    <property type="entry name" value="Toll/interleukin-1 receptor homology (TIR) domain"/>
    <property type="match status" value="1"/>
</dbReference>